<accession>A0A1F7F9Z4</accession>
<sequence length="1187" mass="135299">MNPFAVIAFTLFLALQAFSYPEYLQDYNQPYKKWFKAETEHFTVYYLSGLKEQAEYAAAVGEEAYTGLTEYYGLQLPGKIDFIIDDDDFSNGWALPPRNTIKIWVADLDYYLRGTHNWVRDVVTHELAHVASMTAGQKFRYNIPDIRFGYFDYFNEPVQTSGFSLYSFDILPLWFAEGIAQFESARRGHDSWDAHRDMIMREKALNGTILPLEYMNFGTGRGIDYESGYYNQGFSMVRYIDSVYGEEALKNIIHACSKKGNITFAMAMKDAIGVSSRQLYETWKEHETAKYIDQKNLINNIVMGKKLVADSATPTGYKNLYPQWGHDDQKVYFLSNGPGDAGMAPLSAYSLADTIEKDADRLEMVCPWVTSYFTLSDSDRFVTYSTLNPDFVRGREYTDVFTDSLPKDKFFDNAKLTLFPEKKVNGKRVSKIQNVITHNDHIMQACLNRAGTAIAGVRKMENKNAIVLVDNKNIEKRSLINRFIGPLFQVEWNRYGKNTERVLFEAPLNGAEGFSIFTPRFSPNDSLVVFSYFAGTSRNIGMVDLAGKFTPLAASSADERDPSFGPDGRQVFFSANTGGIFNIYRLDLDSGTVEQITNTVGGAFCPAVSHSGKKIAYSNFDSAGYTIYLADNTPLPNTTPVPVENSDPGIVRPDVGVNFASTARTYFPFFNHVMISPMIVGEEMIAHDPEASNGKAGVKAGGLFWFTDPLEKNSLFLLGLMEVDKGIDWIGSSHGRHFFFNPEYDKEYMVLYENRSFVPTLSLEMDKFLFSENDQFYDVTKEQYSEQNYVIDYMRLRGGMRFQLFSPFRKLHFSLTYSRQNVDFYDIHPKISFEYTMFKELNPSIFWTHLNLSGGGKGWRQEDNIDTRGTYIKAKFDYFRDSIMVDGNSWQESFTIKDNGTLAPNFTYSAHNRLTLDVRRALALPFVPLLTVGGDFLVSAADGPISSFVYPGIFMKSYTFLSDQSNVVFRGRNIGRAEAYLRFPLVRRLRKNAGIMLFDKIYGMAFFEGGVAAGIDPSEAGREDLDAYSRKGRNVEKYMHREENRARVYSASEAEMEQKISDFTERQGAGFVYDNRDKHVIYSALPDDTARGFWNNVSMLQSAAKRYGFGLELRFENYITPGYPFFITLRYSQQLEQGDISGSFKQYFTKNPLFNDNGLLYLNVGFSFDGWDLIDVPEYRNPARLCR</sequence>
<dbReference type="Pfam" id="PF07676">
    <property type="entry name" value="PD40"/>
    <property type="match status" value="2"/>
</dbReference>
<gene>
    <name evidence="2" type="ORF">A2519_15710</name>
</gene>
<dbReference type="InterPro" id="IPR027268">
    <property type="entry name" value="Peptidase_M4/M1_CTD_sf"/>
</dbReference>
<dbReference type="PANTHER" id="PTHR36842">
    <property type="entry name" value="PROTEIN TOLB HOMOLOG"/>
    <property type="match status" value="1"/>
</dbReference>
<evidence type="ECO:0000313" key="3">
    <source>
        <dbReference type="Proteomes" id="UP000179243"/>
    </source>
</evidence>
<name>A0A1F7F9Z4_UNCRA</name>
<dbReference type="EMBL" id="MFYX01000089">
    <property type="protein sequence ID" value="OGK03480.1"/>
    <property type="molecule type" value="Genomic_DNA"/>
</dbReference>
<comment type="caution">
    <text evidence="2">The sequence shown here is derived from an EMBL/GenBank/DDBJ whole genome shotgun (WGS) entry which is preliminary data.</text>
</comment>
<comment type="similarity">
    <text evidence="1">Belongs to the TolB family.</text>
</comment>
<dbReference type="Proteomes" id="UP000179243">
    <property type="component" value="Unassembled WGS sequence"/>
</dbReference>
<dbReference type="InterPro" id="IPR011659">
    <property type="entry name" value="WD40"/>
</dbReference>
<dbReference type="PANTHER" id="PTHR36842:SF1">
    <property type="entry name" value="PROTEIN TOLB"/>
    <property type="match status" value="1"/>
</dbReference>
<evidence type="ECO:0000256" key="1">
    <source>
        <dbReference type="ARBA" id="ARBA00009820"/>
    </source>
</evidence>
<reference evidence="2 3" key="1">
    <citation type="journal article" date="2016" name="Nat. Commun.">
        <title>Thousands of microbial genomes shed light on interconnected biogeochemical processes in an aquifer system.</title>
        <authorList>
            <person name="Anantharaman K."/>
            <person name="Brown C.T."/>
            <person name="Hug L.A."/>
            <person name="Sharon I."/>
            <person name="Castelle C.J."/>
            <person name="Probst A.J."/>
            <person name="Thomas B.C."/>
            <person name="Singh A."/>
            <person name="Wilkins M.J."/>
            <person name="Karaoz U."/>
            <person name="Brodie E.L."/>
            <person name="Williams K.H."/>
            <person name="Hubbard S.S."/>
            <person name="Banfield J.F."/>
        </authorList>
    </citation>
    <scope>NUCLEOTIDE SEQUENCE [LARGE SCALE GENOMIC DNA]</scope>
</reference>
<organism evidence="2 3">
    <name type="scientific">Candidatus Raymondbacteria bacterium RIFOXYD12_FULL_49_13</name>
    <dbReference type="NCBI Taxonomy" id="1817890"/>
    <lineage>
        <taxon>Bacteria</taxon>
        <taxon>Raymondiibacteriota</taxon>
    </lineage>
</organism>
<evidence type="ECO:0008006" key="4">
    <source>
        <dbReference type="Google" id="ProtNLM"/>
    </source>
</evidence>
<dbReference type="SUPFAM" id="SSF69304">
    <property type="entry name" value="Tricorn protease N-terminal domain"/>
    <property type="match status" value="1"/>
</dbReference>
<proteinExistence type="inferred from homology"/>
<dbReference type="InterPro" id="IPR011042">
    <property type="entry name" value="6-blade_b-propeller_TolB-like"/>
</dbReference>
<protein>
    <recommendedName>
        <fullName evidence="4">Bacterial surface antigen (D15) domain-containing protein</fullName>
    </recommendedName>
</protein>
<dbReference type="AlphaFoldDB" id="A0A1F7F9Z4"/>
<dbReference type="Gene3D" id="2.120.10.30">
    <property type="entry name" value="TolB, C-terminal domain"/>
    <property type="match status" value="1"/>
</dbReference>
<dbReference type="Gene3D" id="1.10.390.10">
    <property type="entry name" value="Neutral Protease Domain 2"/>
    <property type="match status" value="1"/>
</dbReference>
<evidence type="ECO:0000313" key="2">
    <source>
        <dbReference type="EMBL" id="OGK03480.1"/>
    </source>
</evidence>